<keyword evidence="3" id="KW-1185">Reference proteome</keyword>
<gene>
    <name evidence="2" type="ORF">M5J20_07255</name>
</gene>
<dbReference type="CDD" id="cd06259">
    <property type="entry name" value="YdcF-like"/>
    <property type="match status" value="1"/>
</dbReference>
<organism evidence="2 3">
    <name type="scientific">Corynebacterium stercoris</name>
    <dbReference type="NCBI Taxonomy" id="2943490"/>
    <lineage>
        <taxon>Bacteria</taxon>
        <taxon>Bacillati</taxon>
        <taxon>Actinomycetota</taxon>
        <taxon>Actinomycetes</taxon>
        <taxon>Mycobacteriales</taxon>
        <taxon>Corynebacteriaceae</taxon>
        <taxon>Corynebacterium</taxon>
    </lineage>
</organism>
<dbReference type="InterPro" id="IPR014729">
    <property type="entry name" value="Rossmann-like_a/b/a_fold"/>
</dbReference>
<dbReference type="Proteomes" id="UP001204000">
    <property type="component" value="Unassembled WGS sequence"/>
</dbReference>
<dbReference type="Pfam" id="PF02698">
    <property type="entry name" value="DUF218"/>
    <property type="match status" value="1"/>
</dbReference>
<dbReference type="PANTHER" id="PTHR30336">
    <property type="entry name" value="INNER MEMBRANE PROTEIN, PROBABLE PERMEASE"/>
    <property type="match status" value="1"/>
</dbReference>
<accession>A0ABT1G1Y2</accession>
<feature type="domain" description="DUF218" evidence="1">
    <location>
        <begin position="7"/>
        <end position="137"/>
    </location>
</feature>
<reference evidence="2" key="1">
    <citation type="submission" date="2022-05" db="EMBL/GenBank/DDBJ databases">
        <title>Corynebacterium sp. TA-R-1 sp. nov., isolated from human feces.</title>
        <authorList>
            <person name="Shamsuzzaman M."/>
            <person name="Dahal R.H."/>
        </authorList>
    </citation>
    <scope>NUCLEOTIDE SEQUENCE</scope>
    <source>
        <strain evidence="2">TA-R-1</strain>
    </source>
</reference>
<dbReference type="PANTHER" id="PTHR30336:SF20">
    <property type="entry name" value="DUF218 DOMAIN-CONTAINING PROTEIN"/>
    <property type="match status" value="1"/>
</dbReference>
<proteinExistence type="predicted"/>
<evidence type="ECO:0000313" key="2">
    <source>
        <dbReference type="EMBL" id="MCP1387986.1"/>
    </source>
</evidence>
<dbReference type="InterPro" id="IPR051599">
    <property type="entry name" value="Cell_Envelope_Assoc"/>
</dbReference>
<sequence length="163" mass="18054">MVSNQPIVVLGARVVEGRPSRMLASRLSTALSHHQLHPAPIVVTGRGEADVMAAWLRERGVAAGEIIVEPHATSTNENLERSRALLPDAARLTVVTNRYHAARTRIWAWHLGIPIDVVAAPMPPGRPLKNLKHYARELVAVPHSVARVAWRRLLHRLSPARFQ</sequence>
<dbReference type="Gene3D" id="3.40.50.620">
    <property type="entry name" value="HUPs"/>
    <property type="match status" value="1"/>
</dbReference>
<evidence type="ECO:0000313" key="3">
    <source>
        <dbReference type="Proteomes" id="UP001204000"/>
    </source>
</evidence>
<dbReference type="InterPro" id="IPR003848">
    <property type="entry name" value="DUF218"/>
</dbReference>
<protein>
    <submittedName>
        <fullName evidence="2">YdcF family protein</fullName>
    </submittedName>
</protein>
<dbReference type="EMBL" id="JAMFTQ010000007">
    <property type="protein sequence ID" value="MCP1387986.1"/>
    <property type="molecule type" value="Genomic_DNA"/>
</dbReference>
<evidence type="ECO:0000259" key="1">
    <source>
        <dbReference type="Pfam" id="PF02698"/>
    </source>
</evidence>
<name>A0ABT1G1Y2_9CORY</name>
<comment type="caution">
    <text evidence="2">The sequence shown here is derived from an EMBL/GenBank/DDBJ whole genome shotgun (WGS) entry which is preliminary data.</text>
</comment>